<evidence type="ECO:0000256" key="5">
    <source>
        <dbReference type="PIRNR" id="PIRNR016262"/>
    </source>
</evidence>
<evidence type="ECO:0000256" key="4">
    <source>
        <dbReference type="ARBA" id="ARBA00023315"/>
    </source>
</evidence>
<dbReference type="AlphaFoldDB" id="A0A8C2T361"/>
<feature type="binding site" evidence="7">
    <location>
        <begin position="85"/>
        <end position="92"/>
    </location>
    <ligand>
        <name>substrate</name>
    </ligand>
</feature>
<dbReference type="PANTHER" id="PTHR10993:SF7">
    <property type="entry name" value="LIPOYLTRANSFERASE 2, MITOCHONDRIAL-RELATED"/>
    <property type="match status" value="1"/>
</dbReference>
<comment type="subcellular location">
    <subcellularLocation>
        <location evidence="5">Mitochondrion</location>
    </subcellularLocation>
</comment>
<reference evidence="10" key="1">
    <citation type="submission" date="2015-11" db="EMBL/GenBank/DDBJ databases">
        <authorList>
            <consortium name="International Coturnix japonica Genome Analysis Consortium"/>
            <person name="Warren W."/>
            <person name="Burt D.W."/>
            <person name="Antin P.B."/>
            <person name="Lanford R."/>
            <person name="Gros J."/>
            <person name="Wilson R.K."/>
        </authorList>
    </citation>
    <scope>NUCLEOTIDE SEQUENCE [LARGE SCALE GENOMIC DNA]</scope>
</reference>
<evidence type="ECO:0000256" key="1">
    <source>
        <dbReference type="ARBA" id="ARBA00004821"/>
    </source>
</evidence>
<keyword evidence="3 5" id="KW-0808">Transferase</keyword>
<dbReference type="GeneTree" id="ENSGT00390000006450"/>
<feature type="domain" description="BPL/LPL catalytic" evidence="9">
    <location>
        <begin position="41"/>
        <end position="224"/>
    </location>
</feature>
<dbReference type="InterPro" id="IPR004143">
    <property type="entry name" value="BPL_LPL_catalytic"/>
</dbReference>
<keyword evidence="4 5" id="KW-0012">Acyltransferase</keyword>
<dbReference type="RefSeq" id="XP_015708115.1">
    <property type="nucleotide sequence ID" value="XM_015852629.2"/>
</dbReference>
<dbReference type="UniPathway" id="UPA00538">
    <property type="reaction ID" value="UER00592"/>
</dbReference>
<dbReference type="Ensembl" id="ENSCJPT00005010903.1">
    <property type="protein sequence ID" value="ENSCJPP00005007020.1"/>
    <property type="gene ID" value="ENSCJPG00005006477.1"/>
</dbReference>
<proteinExistence type="inferred from homology"/>
<feature type="site" description="Lowers pKa of active site Cys" evidence="8">
    <location>
        <position position="151"/>
    </location>
</feature>
<evidence type="ECO:0000256" key="7">
    <source>
        <dbReference type="PIRSR" id="PIRSR016262-2"/>
    </source>
</evidence>
<evidence type="ECO:0000259" key="9">
    <source>
        <dbReference type="PROSITE" id="PS51733"/>
    </source>
</evidence>
<keyword evidence="5" id="KW-0496">Mitochondrion</keyword>
<dbReference type="EC" id="2.3.1.181" evidence="5"/>
<dbReference type="PANTHER" id="PTHR10993">
    <property type="entry name" value="OCTANOYLTRANSFERASE"/>
    <property type="match status" value="1"/>
</dbReference>
<comment type="pathway">
    <text evidence="1 5">Protein modification; protein lipoylation via endogenous pathway; protein N(6)-(lipoyl)lysine from octanoyl-[acyl-carrier-protein]: step 1/2.</text>
</comment>
<dbReference type="Pfam" id="PF21948">
    <property type="entry name" value="LplA-B_cat"/>
    <property type="match status" value="1"/>
</dbReference>
<dbReference type="CTD" id="387787"/>
<dbReference type="InterPro" id="IPR045864">
    <property type="entry name" value="aa-tRNA-synth_II/BPL/LPL"/>
</dbReference>
<gene>
    <name evidence="10" type="primary">LIPT2</name>
</gene>
<dbReference type="KEGG" id="cjo:107308623"/>
<dbReference type="PIRSF" id="PIRSF016262">
    <property type="entry name" value="LPLase"/>
    <property type="match status" value="1"/>
</dbReference>
<dbReference type="CDD" id="cd16444">
    <property type="entry name" value="LipB"/>
    <property type="match status" value="1"/>
</dbReference>
<dbReference type="GeneID" id="107308623"/>
<accession>A0A8C2T361</accession>
<dbReference type="NCBIfam" id="TIGR00214">
    <property type="entry name" value="lipB"/>
    <property type="match status" value="1"/>
</dbReference>
<dbReference type="Gene3D" id="3.30.930.10">
    <property type="entry name" value="Bira Bifunctional Protein, Domain 2"/>
    <property type="match status" value="1"/>
</dbReference>
<dbReference type="SUPFAM" id="SSF55681">
    <property type="entry name" value="Class II aaRS and biotin synthetases"/>
    <property type="match status" value="1"/>
</dbReference>
<comment type="catalytic activity">
    <reaction evidence="5">
        <text>octanoyl-[ACP] + L-lysyl-[protein] = N(6)-octanoyl-L-lysyl-[protein] + holo-[ACP] + H(+)</text>
        <dbReference type="Rhea" id="RHEA:17665"/>
        <dbReference type="Rhea" id="RHEA-COMP:9636"/>
        <dbReference type="Rhea" id="RHEA-COMP:9685"/>
        <dbReference type="Rhea" id="RHEA-COMP:9752"/>
        <dbReference type="Rhea" id="RHEA-COMP:9928"/>
        <dbReference type="ChEBI" id="CHEBI:15378"/>
        <dbReference type="ChEBI" id="CHEBI:29969"/>
        <dbReference type="ChEBI" id="CHEBI:64479"/>
        <dbReference type="ChEBI" id="CHEBI:78463"/>
        <dbReference type="ChEBI" id="CHEBI:78809"/>
        <dbReference type="EC" id="2.3.1.181"/>
    </reaction>
</comment>
<protein>
    <recommendedName>
        <fullName evidence="5">Octanoyl-[acyl-carrier-protein]:protein N-octanoyltransferase LIPT2, mitochondrial</fullName>
        <ecNumber evidence="5">2.3.1.181</ecNumber>
    </recommendedName>
</protein>
<name>A0A8C2T361_COTJA</name>
<dbReference type="Proteomes" id="UP000694412">
    <property type="component" value="Chromosome 1"/>
</dbReference>
<keyword evidence="11" id="KW-1185">Reference proteome</keyword>
<evidence type="ECO:0000313" key="11">
    <source>
        <dbReference type="Proteomes" id="UP000694412"/>
    </source>
</evidence>
<organism evidence="10 11">
    <name type="scientific">Coturnix japonica</name>
    <name type="common">Japanese quail</name>
    <name type="synonym">Coturnix coturnix japonica</name>
    <dbReference type="NCBI Taxonomy" id="93934"/>
    <lineage>
        <taxon>Eukaryota</taxon>
        <taxon>Metazoa</taxon>
        <taxon>Chordata</taxon>
        <taxon>Craniata</taxon>
        <taxon>Vertebrata</taxon>
        <taxon>Euteleostomi</taxon>
        <taxon>Archelosauria</taxon>
        <taxon>Archosauria</taxon>
        <taxon>Dinosauria</taxon>
        <taxon>Saurischia</taxon>
        <taxon>Theropoda</taxon>
        <taxon>Coelurosauria</taxon>
        <taxon>Aves</taxon>
        <taxon>Neognathae</taxon>
        <taxon>Galloanserae</taxon>
        <taxon>Galliformes</taxon>
        <taxon>Phasianidae</taxon>
        <taxon>Perdicinae</taxon>
        <taxon>Coturnix</taxon>
    </lineage>
</organism>
<evidence type="ECO:0000256" key="8">
    <source>
        <dbReference type="PIRSR" id="PIRSR016262-3"/>
    </source>
</evidence>
<feature type="binding site" evidence="7">
    <location>
        <begin position="154"/>
        <end position="156"/>
    </location>
    <ligand>
        <name>substrate</name>
    </ligand>
</feature>
<dbReference type="GO" id="GO:0009249">
    <property type="term" value="P:protein lipoylation"/>
    <property type="evidence" value="ECO:0007669"/>
    <property type="project" value="Ensembl"/>
</dbReference>
<evidence type="ECO:0000256" key="2">
    <source>
        <dbReference type="ARBA" id="ARBA00007907"/>
    </source>
</evidence>
<dbReference type="OrthoDB" id="19908at2759"/>
<reference evidence="10" key="2">
    <citation type="submission" date="2025-08" db="UniProtKB">
        <authorList>
            <consortium name="Ensembl"/>
        </authorList>
    </citation>
    <scope>IDENTIFICATION</scope>
</reference>
<dbReference type="PROSITE" id="PS51733">
    <property type="entry name" value="BPL_LPL_CATALYTIC"/>
    <property type="match status" value="1"/>
</dbReference>
<evidence type="ECO:0000256" key="6">
    <source>
        <dbReference type="PIRSR" id="PIRSR016262-1"/>
    </source>
</evidence>
<sequence>MPVPAVRAVSLGLRPYEEALRVQQRCVAAARSARCPPPPPRPPSEYLVLSEPARPVYAWGLRGAPTEDEAEKLRAAGAGLAAVRRGGSVTFHGPGQLLAFPVLDLKARGMQLRGYVERLQDVAVRLCQRVGAVSAAGRPPPYTGVWVGDGKVCAVGVHCGNHITSHGLALNCCTDLSWFEHIVPCGLEGTTATSLSRELGRHVTIEDILEPFLESFQEVFDCTVVFSEEPKD</sequence>
<dbReference type="InterPro" id="IPR000544">
    <property type="entry name" value="Octanoyltransferase"/>
</dbReference>
<comment type="similarity">
    <text evidence="2 5">Belongs to the LipB family.</text>
</comment>
<evidence type="ECO:0000313" key="10">
    <source>
        <dbReference type="Ensembl" id="ENSCJPP00005007020.1"/>
    </source>
</evidence>
<evidence type="ECO:0000256" key="3">
    <source>
        <dbReference type="ARBA" id="ARBA00022679"/>
    </source>
</evidence>
<comment type="function">
    <text evidence="5">Catalyzes the transfer of endogenously produced octanoic acid from octanoyl-acyl-carrier-protein onto the lipoyl domains of lipoate-dependent enzymes. Lipoyl-ACP can also act as a substrate although octanoyl-ACP is likely to be the physiological substrate.</text>
</comment>
<dbReference type="GO" id="GO:2000376">
    <property type="term" value="P:positive regulation of oxygen metabolic process"/>
    <property type="evidence" value="ECO:0007669"/>
    <property type="project" value="Ensembl"/>
</dbReference>
<feature type="active site" description="Acyl-thioester intermediate" evidence="6">
    <location>
        <position position="185"/>
    </location>
</feature>
<feature type="binding site" evidence="7">
    <location>
        <begin position="167"/>
        <end position="169"/>
    </location>
    <ligand>
        <name>substrate</name>
    </ligand>
</feature>
<dbReference type="GO" id="GO:0005739">
    <property type="term" value="C:mitochondrion"/>
    <property type="evidence" value="ECO:0007669"/>
    <property type="project" value="UniProtKB-SubCell"/>
</dbReference>
<reference evidence="10" key="3">
    <citation type="submission" date="2025-09" db="UniProtKB">
        <authorList>
            <consortium name="Ensembl"/>
        </authorList>
    </citation>
    <scope>IDENTIFICATION</scope>
</reference>
<dbReference type="GO" id="GO:0033819">
    <property type="term" value="F:lipoyl(octanoyl) transferase activity"/>
    <property type="evidence" value="ECO:0007669"/>
    <property type="project" value="UniProtKB-EC"/>
</dbReference>